<keyword evidence="4 7" id="KW-0812">Transmembrane</keyword>
<dbReference type="InterPro" id="IPR050360">
    <property type="entry name" value="MFS_Sugar_Transporters"/>
</dbReference>
<feature type="domain" description="Major facilitator superfamily (MFS) profile" evidence="8">
    <location>
        <begin position="8"/>
        <end position="445"/>
    </location>
</feature>
<dbReference type="RefSeq" id="XP_013277308.1">
    <property type="nucleotide sequence ID" value="XM_013421854.1"/>
</dbReference>
<evidence type="ECO:0000256" key="3">
    <source>
        <dbReference type="ARBA" id="ARBA00022448"/>
    </source>
</evidence>
<feature type="transmembrane region" description="Helical" evidence="7">
    <location>
        <begin position="288"/>
        <end position="311"/>
    </location>
</feature>
<name>A0A0D2G5L8_9EURO</name>
<protein>
    <recommendedName>
        <fullName evidence="8">Major facilitator superfamily (MFS) profile domain-containing protein</fullName>
    </recommendedName>
</protein>
<organism evidence="9 10">
    <name type="scientific">Rhinocladiella mackenziei CBS 650.93</name>
    <dbReference type="NCBI Taxonomy" id="1442369"/>
    <lineage>
        <taxon>Eukaryota</taxon>
        <taxon>Fungi</taxon>
        <taxon>Dikarya</taxon>
        <taxon>Ascomycota</taxon>
        <taxon>Pezizomycotina</taxon>
        <taxon>Eurotiomycetes</taxon>
        <taxon>Chaetothyriomycetidae</taxon>
        <taxon>Chaetothyriales</taxon>
        <taxon>Herpotrichiellaceae</taxon>
        <taxon>Rhinocladiella</taxon>
    </lineage>
</organism>
<dbReference type="PANTHER" id="PTHR48022">
    <property type="entry name" value="PLASTIDIC GLUCOSE TRANSPORTER 4"/>
    <property type="match status" value="1"/>
</dbReference>
<dbReference type="InterPro" id="IPR005828">
    <property type="entry name" value="MFS_sugar_transport-like"/>
</dbReference>
<comment type="similarity">
    <text evidence="2">Belongs to the major facilitator superfamily. Sugar transporter (TC 2.A.1.1) family.</text>
</comment>
<feature type="transmembrane region" description="Helical" evidence="7">
    <location>
        <begin position="52"/>
        <end position="68"/>
    </location>
</feature>
<keyword evidence="6 7" id="KW-0472">Membrane</keyword>
<evidence type="ECO:0000256" key="5">
    <source>
        <dbReference type="ARBA" id="ARBA00022989"/>
    </source>
</evidence>
<dbReference type="Pfam" id="PF00083">
    <property type="entry name" value="Sugar_tr"/>
    <property type="match status" value="1"/>
</dbReference>
<feature type="transmembrane region" description="Helical" evidence="7">
    <location>
        <begin position="423"/>
        <end position="441"/>
    </location>
</feature>
<dbReference type="InterPro" id="IPR036259">
    <property type="entry name" value="MFS_trans_sf"/>
</dbReference>
<feature type="transmembrane region" description="Helical" evidence="7">
    <location>
        <begin position="101"/>
        <end position="122"/>
    </location>
</feature>
<sequence>MMGVQLACLLYITFGGAFYGYDFGIISCVLGYSEFITYYGFTPTTIGAFNSAYYAACAAGTAMNVWLPNKYGRLWTIRIGCLISVVGITLQTAAVNFPMLLVGRIIGGIATGIIFGICPVYASEISPPNIRGRVGALYALNISLANCLTTWIGLGLYFIPGHAAFRILFGFQLLPGACMLAGSPWMPESPRWLALTDRYDECLAVLKRIHGNENDESDSFYAREFHQIRAQIELEKSERVSIMDIIRKASYRRRVVLIMAFYFFQQATGILPQSVYQVQIYSLLKTTAVMSLVLVGVWGAVSIFAVLSLGFWFDRIGRRNALFLSYAIMIPASIIIVGVWAAFEQSGNTNLGLAKGINVGIYLTVFGYSAIMNTFGTTYASEIMPTKIRATGVACGYIVFNCMGVLMTQTAPLAIAAMTWKYFIIWLVLDCVYVVIVYFFYPETKNRTLEELAGVFGDKVAESWEETKQYIDGTRGFESPAADEKEGDLEARVKAPQHIETAIDSDLRGS</sequence>
<feature type="transmembrane region" description="Helical" evidence="7">
    <location>
        <begin position="255"/>
        <end position="276"/>
    </location>
</feature>
<evidence type="ECO:0000256" key="6">
    <source>
        <dbReference type="ARBA" id="ARBA00023136"/>
    </source>
</evidence>
<feature type="transmembrane region" description="Helical" evidence="7">
    <location>
        <begin position="75"/>
        <end position="95"/>
    </location>
</feature>
<keyword evidence="5 7" id="KW-1133">Transmembrane helix</keyword>
<dbReference type="PANTHER" id="PTHR48022:SF11">
    <property type="entry name" value="MONOSACCHARIDE TRANSPORTER (HXT8), PUTATIVE (AFU_ORTHOLOGUE AFUA_2G08120)-RELATED"/>
    <property type="match status" value="1"/>
</dbReference>
<dbReference type="GeneID" id="25289324"/>
<dbReference type="PROSITE" id="PS50850">
    <property type="entry name" value="MFS"/>
    <property type="match status" value="1"/>
</dbReference>
<evidence type="ECO:0000256" key="1">
    <source>
        <dbReference type="ARBA" id="ARBA00004141"/>
    </source>
</evidence>
<evidence type="ECO:0000259" key="8">
    <source>
        <dbReference type="PROSITE" id="PS50850"/>
    </source>
</evidence>
<keyword evidence="10" id="KW-1185">Reference proteome</keyword>
<feature type="transmembrane region" description="Helical" evidence="7">
    <location>
        <begin position="323"/>
        <end position="343"/>
    </location>
</feature>
<dbReference type="InterPro" id="IPR020846">
    <property type="entry name" value="MFS_dom"/>
</dbReference>
<dbReference type="HOGENOM" id="CLU_001265_30_13_1"/>
<dbReference type="OrthoDB" id="6133115at2759"/>
<dbReference type="GO" id="GO:0005351">
    <property type="term" value="F:carbohydrate:proton symporter activity"/>
    <property type="evidence" value="ECO:0007669"/>
    <property type="project" value="TreeGrafter"/>
</dbReference>
<dbReference type="Proteomes" id="UP000053617">
    <property type="component" value="Unassembled WGS sequence"/>
</dbReference>
<proteinExistence type="inferred from homology"/>
<dbReference type="InterPro" id="IPR003663">
    <property type="entry name" value="Sugar/inositol_transpt"/>
</dbReference>
<dbReference type="AlphaFoldDB" id="A0A0D2G5L8"/>
<dbReference type="EMBL" id="KN847475">
    <property type="protein sequence ID" value="KIX10172.1"/>
    <property type="molecule type" value="Genomic_DNA"/>
</dbReference>
<dbReference type="PROSITE" id="PS00217">
    <property type="entry name" value="SUGAR_TRANSPORT_2"/>
    <property type="match status" value="1"/>
</dbReference>
<gene>
    <name evidence="9" type="ORF">Z518_01253</name>
</gene>
<accession>A0A0D2G5L8</accession>
<dbReference type="Gene3D" id="1.20.1250.20">
    <property type="entry name" value="MFS general substrate transporter like domains"/>
    <property type="match status" value="1"/>
</dbReference>
<keyword evidence="3" id="KW-0813">Transport</keyword>
<evidence type="ECO:0000313" key="9">
    <source>
        <dbReference type="EMBL" id="KIX10172.1"/>
    </source>
</evidence>
<dbReference type="SUPFAM" id="SSF103473">
    <property type="entry name" value="MFS general substrate transporter"/>
    <property type="match status" value="1"/>
</dbReference>
<dbReference type="PRINTS" id="PR00171">
    <property type="entry name" value="SUGRTRNSPORT"/>
</dbReference>
<evidence type="ECO:0000256" key="7">
    <source>
        <dbReference type="SAM" id="Phobius"/>
    </source>
</evidence>
<evidence type="ECO:0000256" key="4">
    <source>
        <dbReference type="ARBA" id="ARBA00022692"/>
    </source>
</evidence>
<comment type="subcellular location">
    <subcellularLocation>
        <location evidence="1">Membrane</location>
        <topology evidence="1">Multi-pass membrane protein</topology>
    </subcellularLocation>
</comment>
<dbReference type="InterPro" id="IPR005829">
    <property type="entry name" value="Sugar_transporter_CS"/>
</dbReference>
<feature type="transmembrane region" description="Helical" evidence="7">
    <location>
        <begin position="7"/>
        <end position="32"/>
    </location>
</feature>
<feature type="transmembrane region" description="Helical" evidence="7">
    <location>
        <begin position="392"/>
        <end position="417"/>
    </location>
</feature>
<dbReference type="GO" id="GO:0016020">
    <property type="term" value="C:membrane"/>
    <property type="evidence" value="ECO:0007669"/>
    <property type="project" value="UniProtKB-SubCell"/>
</dbReference>
<dbReference type="VEuPathDB" id="FungiDB:Z518_01253"/>
<reference evidence="9 10" key="1">
    <citation type="submission" date="2015-01" db="EMBL/GenBank/DDBJ databases">
        <title>The Genome Sequence of Rhinocladiella mackenzie CBS 650.93.</title>
        <authorList>
            <consortium name="The Broad Institute Genomics Platform"/>
            <person name="Cuomo C."/>
            <person name="de Hoog S."/>
            <person name="Gorbushina A."/>
            <person name="Stielow B."/>
            <person name="Teixiera M."/>
            <person name="Abouelleil A."/>
            <person name="Chapman S.B."/>
            <person name="Priest M."/>
            <person name="Young S.K."/>
            <person name="Wortman J."/>
            <person name="Nusbaum C."/>
            <person name="Birren B."/>
        </authorList>
    </citation>
    <scope>NUCLEOTIDE SEQUENCE [LARGE SCALE GENOMIC DNA]</scope>
    <source>
        <strain evidence="9 10">CBS 650.93</strain>
    </source>
</reference>
<feature type="transmembrane region" description="Helical" evidence="7">
    <location>
        <begin position="134"/>
        <end position="157"/>
    </location>
</feature>
<evidence type="ECO:0000313" key="10">
    <source>
        <dbReference type="Proteomes" id="UP000053617"/>
    </source>
</evidence>
<evidence type="ECO:0000256" key="2">
    <source>
        <dbReference type="ARBA" id="ARBA00010992"/>
    </source>
</evidence>
<feature type="transmembrane region" description="Helical" evidence="7">
    <location>
        <begin position="359"/>
        <end position="380"/>
    </location>
</feature>
<feature type="transmembrane region" description="Helical" evidence="7">
    <location>
        <begin position="163"/>
        <end position="182"/>
    </location>
</feature>